<dbReference type="GO" id="GO:0006508">
    <property type="term" value="P:proteolysis"/>
    <property type="evidence" value="ECO:0007669"/>
    <property type="project" value="UniProtKB-KW"/>
</dbReference>
<evidence type="ECO:0000259" key="6">
    <source>
        <dbReference type="Pfam" id="PF19289"/>
    </source>
</evidence>
<dbReference type="Pfam" id="PF19289">
    <property type="entry name" value="PmbA_TldD_3rd"/>
    <property type="match status" value="1"/>
</dbReference>
<proteinExistence type="inferred from homology"/>
<keyword evidence="4" id="KW-0482">Metalloprotease</keyword>
<comment type="similarity">
    <text evidence="1">Belongs to the peptidase U62 family.</text>
</comment>
<evidence type="ECO:0000256" key="3">
    <source>
        <dbReference type="ARBA" id="ARBA00022801"/>
    </source>
</evidence>
<keyword evidence="2" id="KW-0645">Protease</keyword>
<dbReference type="InterPro" id="IPR045569">
    <property type="entry name" value="Metalloprtase-TldD/E_C"/>
</dbReference>
<dbReference type="Proteomes" id="UP000538566">
    <property type="component" value="Unassembled WGS sequence"/>
</dbReference>
<feature type="domain" description="Metalloprotease TldD/E central" evidence="7">
    <location>
        <begin position="140"/>
        <end position="244"/>
    </location>
</feature>
<evidence type="ECO:0000256" key="1">
    <source>
        <dbReference type="ARBA" id="ARBA00005836"/>
    </source>
</evidence>
<dbReference type="Gene3D" id="3.30.2290.10">
    <property type="entry name" value="PmbA/TldD superfamily"/>
    <property type="match status" value="1"/>
</dbReference>
<dbReference type="InterPro" id="IPR035068">
    <property type="entry name" value="TldD/PmbA_N"/>
</dbReference>
<sequence length="486" mass="50841">MSFPSVDRLARAQDTLLVANDLDTAKLQDGLSSLWARGGDYGDLYLEMTTRDTWSLERGKVTRAAFAISQGIGARIVTGDKTAFAYSSDISGKAIDAVTAAARAMQSHGQDAAESGRGVRIEAIGQDAQAYGIMHAAGGMDTIEKVAILRTLDDLARAVDPRITEVNAQLAVEDSTILVGATDGTLAGDIRPQIRISLSVVAESNAKRASGSAGGGGRFMLAEFGSDRLQKLVEKATSVALTNLEAIPSPAGEMTVVLGNGFPGVLLHEAVGHGLEGDFHRRQESVFNGMIGQRIAAPGVTVVDDATVPGARGSLNIDDEGVAGQRTVLIEDGYLVGLMQDKISARIMNDKMTGNGRRQSYADLPMTRMTNTFLESGPYDPAEIIASVKNGIYAVEFSGGTVDITSGQFNFSAEKAFLIEDGKVTAPIEGATLIGVGNEALKHISMIGNDLELGIGFCGKNGQTVPVSVGQPTIRMDHVVVGGAGA</sequence>
<dbReference type="NCBIfam" id="NF008006">
    <property type="entry name" value="PRK10735.1"/>
    <property type="match status" value="1"/>
</dbReference>
<evidence type="ECO:0000313" key="8">
    <source>
        <dbReference type="EMBL" id="MBB4611917.1"/>
    </source>
</evidence>
<dbReference type="GO" id="GO:0008237">
    <property type="term" value="F:metallopeptidase activity"/>
    <property type="evidence" value="ECO:0007669"/>
    <property type="project" value="UniProtKB-KW"/>
</dbReference>
<dbReference type="OrthoDB" id="9803213at2"/>
<organism evidence="8 9">
    <name type="scientific">Novosphingobium taihuense</name>
    <dbReference type="NCBI Taxonomy" id="260085"/>
    <lineage>
        <taxon>Bacteria</taxon>
        <taxon>Pseudomonadati</taxon>
        <taxon>Pseudomonadota</taxon>
        <taxon>Alphaproteobacteria</taxon>
        <taxon>Sphingomonadales</taxon>
        <taxon>Sphingomonadaceae</taxon>
        <taxon>Novosphingobium</taxon>
    </lineage>
</organism>
<dbReference type="Pfam" id="PF01523">
    <property type="entry name" value="PmbA_TldD_1st"/>
    <property type="match status" value="1"/>
</dbReference>
<feature type="domain" description="Metalloprotease TldD/E C-terminal" evidence="6">
    <location>
        <begin position="252"/>
        <end position="483"/>
    </location>
</feature>
<evidence type="ECO:0000259" key="5">
    <source>
        <dbReference type="Pfam" id="PF01523"/>
    </source>
</evidence>
<dbReference type="SUPFAM" id="SSF111283">
    <property type="entry name" value="Putative modulator of DNA gyrase, PmbA/TldD"/>
    <property type="match status" value="1"/>
</dbReference>
<keyword evidence="9" id="KW-1185">Reference proteome</keyword>
<reference evidence="8 9" key="1">
    <citation type="submission" date="2020-08" db="EMBL/GenBank/DDBJ databases">
        <title>Genomic Encyclopedia of Type Strains, Phase IV (KMG-IV): sequencing the most valuable type-strain genomes for metagenomic binning, comparative biology and taxonomic classification.</title>
        <authorList>
            <person name="Goeker M."/>
        </authorList>
    </citation>
    <scope>NUCLEOTIDE SEQUENCE [LARGE SCALE GENOMIC DNA]</scope>
    <source>
        <strain evidence="8 9">DSM 17507</strain>
    </source>
</reference>
<dbReference type="EMBL" id="JACHOA010000001">
    <property type="protein sequence ID" value="MBB4611917.1"/>
    <property type="molecule type" value="Genomic_DNA"/>
</dbReference>
<dbReference type="PIRSF" id="PIRSF004919">
    <property type="entry name" value="TldD"/>
    <property type="match status" value="1"/>
</dbReference>
<dbReference type="InterPro" id="IPR002510">
    <property type="entry name" value="Metalloprtase-TldD/E_N"/>
</dbReference>
<dbReference type="InterPro" id="IPR025502">
    <property type="entry name" value="TldD"/>
</dbReference>
<accession>A0A7W7A822</accession>
<evidence type="ECO:0000256" key="4">
    <source>
        <dbReference type="ARBA" id="ARBA00023049"/>
    </source>
</evidence>
<keyword evidence="3" id="KW-0378">Hydrolase</keyword>
<dbReference type="AlphaFoldDB" id="A0A7W7A822"/>
<evidence type="ECO:0000256" key="2">
    <source>
        <dbReference type="ARBA" id="ARBA00022670"/>
    </source>
</evidence>
<dbReference type="InterPro" id="IPR045570">
    <property type="entry name" value="Metalloprtase-TldD/E_cen_dom"/>
</dbReference>
<dbReference type="InterPro" id="IPR036059">
    <property type="entry name" value="TldD/PmbA_sf"/>
</dbReference>
<dbReference type="PANTHER" id="PTHR30624:SF4">
    <property type="entry name" value="METALLOPROTEASE TLDD"/>
    <property type="match status" value="1"/>
</dbReference>
<dbReference type="Pfam" id="PF19290">
    <property type="entry name" value="PmbA_TldD_2nd"/>
    <property type="match status" value="1"/>
</dbReference>
<evidence type="ECO:0000259" key="7">
    <source>
        <dbReference type="Pfam" id="PF19290"/>
    </source>
</evidence>
<dbReference type="RefSeq" id="WP_144902609.1">
    <property type="nucleotide sequence ID" value="NZ_JACHOA010000001.1"/>
</dbReference>
<name>A0A7W7A822_9SPHN</name>
<dbReference type="GO" id="GO:0005829">
    <property type="term" value="C:cytosol"/>
    <property type="evidence" value="ECO:0007669"/>
    <property type="project" value="TreeGrafter"/>
</dbReference>
<protein>
    <submittedName>
        <fullName evidence="8">TldD protein</fullName>
    </submittedName>
</protein>
<feature type="domain" description="Metalloprotease TldD/E N-terminal" evidence="5">
    <location>
        <begin position="43"/>
        <end position="105"/>
    </location>
</feature>
<comment type="caution">
    <text evidence="8">The sequence shown here is derived from an EMBL/GenBank/DDBJ whole genome shotgun (WGS) entry which is preliminary data.</text>
</comment>
<evidence type="ECO:0000313" key="9">
    <source>
        <dbReference type="Proteomes" id="UP000538566"/>
    </source>
</evidence>
<gene>
    <name evidence="8" type="ORF">GGR37_000163</name>
</gene>
<dbReference type="PANTHER" id="PTHR30624">
    <property type="entry name" value="UNCHARACTERIZED PROTEIN TLDD AND PMBA"/>
    <property type="match status" value="1"/>
</dbReference>
<dbReference type="InterPro" id="IPR051463">
    <property type="entry name" value="Peptidase_U62_metallo"/>
</dbReference>